<keyword evidence="5" id="KW-0805">Transcription regulation</keyword>
<dbReference type="Pfam" id="PF05699">
    <property type="entry name" value="Dimer_Tnp_hAT"/>
    <property type="match status" value="1"/>
</dbReference>
<keyword evidence="8" id="KW-0539">Nucleus</keyword>
<evidence type="ECO:0000256" key="3">
    <source>
        <dbReference type="ARBA" id="ARBA00022771"/>
    </source>
</evidence>
<evidence type="ECO:0000256" key="10">
    <source>
        <dbReference type="SAM" id="MobiDB-lite"/>
    </source>
</evidence>
<dbReference type="GO" id="GO:0009791">
    <property type="term" value="P:post-embryonic development"/>
    <property type="evidence" value="ECO:0007669"/>
    <property type="project" value="UniProtKB-ARBA"/>
</dbReference>
<dbReference type="PANTHER" id="PTHR46481">
    <property type="entry name" value="ZINC FINGER BED DOMAIN-CONTAINING PROTEIN 4"/>
    <property type="match status" value="1"/>
</dbReference>
<dbReference type="PROSITE" id="PS50808">
    <property type="entry name" value="ZF_BED"/>
    <property type="match status" value="1"/>
</dbReference>
<evidence type="ECO:0000256" key="7">
    <source>
        <dbReference type="ARBA" id="ARBA00023163"/>
    </source>
</evidence>
<dbReference type="InParanoid" id="E3NJ85"/>
<organism evidence="13">
    <name type="scientific">Caenorhabditis remanei</name>
    <name type="common">Caenorhabditis vulgaris</name>
    <dbReference type="NCBI Taxonomy" id="31234"/>
    <lineage>
        <taxon>Eukaryota</taxon>
        <taxon>Metazoa</taxon>
        <taxon>Ecdysozoa</taxon>
        <taxon>Nematoda</taxon>
        <taxon>Chromadorea</taxon>
        <taxon>Rhabditida</taxon>
        <taxon>Rhabditina</taxon>
        <taxon>Rhabditomorpha</taxon>
        <taxon>Rhabditoidea</taxon>
        <taxon>Rhabditidae</taxon>
        <taxon>Peloderinae</taxon>
        <taxon>Caenorhabditis</taxon>
    </lineage>
</organism>
<accession>E3NJ85</accession>
<sequence>MIAKNIARLASLAIIRELQFTACGKIPREATVGFYIFSFTFFPFSKQFVMFSQENKKKSPAWKLFRMINREKASCTICLETISTSGRNTTGITRHAEKLHPLEFINAKKEASKSMQIAQCTTSLLALSFATGGIPFQFMENRYFQMFLEKVGYEGIGADTMRKFILELADESLKILRKQIETESFVGCRNIQGKATAENVAATLAAIMDRVDCDFSRIHHVVTDGANNLVKLSDTMNIQSFAKVLCNTAKHPKTFSPTRWGGGFLLIRDFMESLDVLRSVPELVEFVPSREEKLMGNICVDLLDSIFDVMTELEGDDSTASCIIPNLVAIQKVLDLHQYKATRIGRMARSNFKSCAEVFLKDPFLRKSCFLDPRFAYFDEAIAPIKWSTVEKNFIKTYEKENPLNRLIVDKDPEPPAKKSKTSPLADLMFKQKEESGSSSLKVQKNNNTGVGQNYLQNEVATYKSQITGINGRPPLKSDPLDYWKTNQFMYPFLSNLARDYLSVPSSSASTERLFSKATGLVSNIKRNRMSPETLDAILQVSCRGQLISENSKIFQQEEYTSEDDEELVNQEEDGNDENNDESCTGIKDSNELDGIAELPPQLADKYGCGDHVIRSGEISLEENTEYSENDLEE</sequence>
<feature type="region of interest" description="Disordered" evidence="10">
    <location>
        <begin position="558"/>
        <end position="608"/>
    </location>
</feature>
<comment type="subcellular location">
    <subcellularLocation>
        <location evidence="1">Nucleus</location>
    </subcellularLocation>
</comment>
<evidence type="ECO:0000256" key="2">
    <source>
        <dbReference type="ARBA" id="ARBA00022723"/>
    </source>
</evidence>
<evidence type="ECO:0000259" key="11">
    <source>
        <dbReference type="PROSITE" id="PS50808"/>
    </source>
</evidence>
<dbReference type="InterPro" id="IPR003656">
    <property type="entry name" value="Znf_BED"/>
</dbReference>
<dbReference type="GO" id="GO:0008270">
    <property type="term" value="F:zinc ion binding"/>
    <property type="evidence" value="ECO:0007669"/>
    <property type="project" value="UniProtKB-KW"/>
</dbReference>
<evidence type="ECO:0000256" key="9">
    <source>
        <dbReference type="PROSITE-ProRule" id="PRU00027"/>
    </source>
</evidence>
<name>E3NJ85_CAERE</name>
<dbReference type="GO" id="GO:0003677">
    <property type="term" value="F:DNA binding"/>
    <property type="evidence" value="ECO:0007669"/>
    <property type="project" value="UniProtKB-KW"/>
</dbReference>
<keyword evidence="3 9" id="KW-0863">Zinc-finger</keyword>
<dbReference type="STRING" id="31234.E3NJ85"/>
<dbReference type="Proteomes" id="UP000008281">
    <property type="component" value="Unassembled WGS sequence"/>
</dbReference>
<evidence type="ECO:0000313" key="13">
    <source>
        <dbReference type="Proteomes" id="UP000008281"/>
    </source>
</evidence>
<keyword evidence="13" id="KW-1185">Reference proteome</keyword>
<dbReference type="OMA" id="KASCTIC"/>
<evidence type="ECO:0000256" key="5">
    <source>
        <dbReference type="ARBA" id="ARBA00023015"/>
    </source>
</evidence>
<dbReference type="InterPro" id="IPR036236">
    <property type="entry name" value="Znf_C2H2_sf"/>
</dbReference>
<dbReference type="HOGENOM" id="CLU_431647_0_0_1"/>
<protein>
    <recommendedName>
        <fullName evidence="11">BED-type domain-containing protein</fullName>
    </recommendedName>
</protein>
<feature type="compositionally biased region" description="Acidic residues" evidence="10">
    <location>
        <begin position="560"/>
        <end position="581"/>
    </location>
</feature>
<proteinExistence type="predicted"/>
<dbReference type="InterPro" id="IPR052035">
    <property type="entry name" value="ZnF_BED_domain_contain"/>
</dbReference>
<dbReference type="InterPro" id="IPR008906">
    <property type="entry name" value="HATC_C_dom"/>
</dbReference>
<feature type="domain" description="BED-type" evidence="11">
    <location>
        <begin position="56"/>
        <end position="107"/>
    </location>
</feature>
<keyword evidence="2" id="KW-0479">Metal-binding</keyword>
<keyword evidence="4" id="KW-0862">Zinc</keyword>
<dbReference type="AlphaFoldDB" id="E3NJ85"/>
<keyword evidence="6" id="KW-0238">DNA-binding</keyword>
<keyword evidence="7" id="KW-0804">Transcription</keyword>
<dbReference type="InterPro" id="IPR012337">
    <property type="entry name" value="RNaseH-like_sf"/>
</dbReference>
<evidence type="ECO:0000256" key="6">
    <source>
        <dbReference type="ARBA" id="ARBA00023125"/>
    </source>
</evidence>
<gene>
    <name evidence="12" type="ORF">CRE_19534</name>
</gene>
<evidence type="ECO:0000256" key="1">
    <source>
        <dbReference type="ARBA" id="ARBA00004123"/>
    </source>
</evidence>
<dbReference type="SMART" id="SM00614">
    <property type="entry name" value="ZnF_BED"/>
    <property type="match status" value="1"/>
</dbReference>
<reference evidence="12" key="1">
    <citation type="submission" date="2007-07" db="EMBL/GenBank/DDBJ databases">
        <title>PCAP assembly of the Caenorhabditis remanei genome.</title>
        <authorList>
            <consortium name="The Caenorhabditis remanei Sequencing Consortium"/>
            <person name="Wilson R.K."/>
        </authorList>
    </citation>
    <scope>NUCLEOTIDE SEQUENCE [LARGE SCALE GENOMIC DNA]</scope>
    <source>
        <strain evidence="12">PB4641</strain>
    </source>
</reference>
<dbReference type="eggNOG" id="KOG1121">
    <property type="taxonomic scope" value="Eukaryota"/>
</dbReference>
<dbReference type="SUPFAM" id="SSF53098">
    <property type="entry name" value="Ribonuclease H-like"/>
    <property type="match status" value="1"/>
</dbReference>
<dbReference type="Pfam" id="PF02892">
    <property type="entry name" value="zf-BED"/>
    <property type="match status" value="1"/>
</dbReference>
<evidence type="ECO:0000313" key="12">
    <source>
        <dbReference type="EMBL" id="EFP00546.1"/>
    </source>
</evidence>
<dbReference type="GO" id="GO:0046983">
    <property type="term" value="F:protein dimerization activity"/>
    <property type="evidence" value="ECO:0007669"/>
    <property type="project" value="InterPro"/>
</dbReference>
<dbReference type="SUPFAM" id="SSF57667">
    <property type="entry name" value="beta-beta-alpha zinc fingers"/>
    <property type="match status" value="1"/>
</dbReference>
<dbReference type="GO" id="GO:0005634">
    <property type="term" value="C:nucleus"/>
    <property type="evidence" value="ECO:0007669"/>
    <property type="project" value="UniProtKB-SubCell"/>
</dbReference>
<evidence type="ECO:0000256" key="8">
    <source>
        <dbReference type="ARBA" id="ARBA00023242"/>
    </source>
</evidence>
<dbReference type="OrthoDB" id="5870487at2759"/>
<evidence type="ECO:0000256" key="4">
    <source>
        <dbReference type="ARBA" id="ARBA00022833"/>
    </source>
</evidence>
<dbReference type="PANTHER" id="PTHR46481:SF10">
    <property type="entry name" value="ZINC FINGER BED DOMAIN-CONTAINING PROTEIN 39"/>
    <property type="match status" value="1"/>
</dbReference>
<dbReference type="EMBL" id="DS268730">
    <property type="protein sequence ID" value="EFP00546.1"/>
    <property type="molecule type" value="Genomic_DNA"/>
</dbReference>